<sequence length="148" mass="17325">MQGVGATGAGTSVNRGTDDDQDFAGLVIWLLNCPFSNLRQCSNCLLQFVRAWLIFYRQLCEDQMIHEAAYCCPWRMDLWIRTSQIAVAHGQILEGAVLFESLLLPMYRAITFNFCNHLHFMKFWNFRFQNWSIALHSTWFEIFMLSQQ</sequence>
<proteinExistence type="predicted"/>
<protein>
    <submittedName>
        <fullName evidence="1">Uncharacterized protein</fullName>
    </submittedName>
</protein>
<evidence type="ECO:0000313" key="1">
    <source>
        <dbReference type="EMBL" id="KAJ0105083.1"/>
    </source>
</evidence>
<dbReference type="Proteomes" id="UP001164250">
    <property type="component" value="Chromosome 2"/>
</dbReference>
<organism evidence="1 2">
    <name type="scientific">Pistacia atlantica</name>
    <dbReference type="NCBI Taxonomy" id="434234"/>
    <lineage>
        <taxon>Eukaryota</taxon>
        <taxon>Viridiplantae</taxon>
        <taxon>Streptophyta</taxon>
        <taxon>Embryophyta</taxon>
        <taxon>Tracheophyta</taxon>
        <taxon>Spermatophyta</taxon>
        <taxon>Magnoliopsida</taxon>
        <taxon>eudicotyledons</taxon>
        <taxon>Gunneridae</taxon>
        <taxon>Pentapetalae</taxon>
        <taxon>rosids</taxon>
        <taxon>malvids</taxon>
        <taxon>Sapindales</taxon>
        <taxon>Anacardiaceae</taxon>
        <taxon>Pistacia</taxon>
    </lineage>
</organism>
<accession>A0ACC1BZ07</accession>
<dbReference type="EMBL" id="CM047898">
    <property type="protein sequence ID" value="KAJ0105083.1"/>
    <property type="molecule type" value="Genomic_DNA"/>
</dbReference>
<reference evidence="2" key="1">
    <citation type="journal article" date="2023" name="G3 (Bethesda)">
        <title>Genome assembly and association tests identify interacting loci associated with vigor, precocity, and sex in interspecific pistachio rootstocks.</title>
        <authorList>
            <person name="Palmer W."/>
            <person name="Jacygrad E."/>
            <person name="Sagayaradj S."/>
            <person name="Cavanaugh K."/>
            <person name="Han R."/>
            <person name="Bertier L."/>
            <person name="Beede B."/>
            <person name="Kafkas S."/>
            <person name="Golino D."/>
            <person name="Preece J."/>
            <person name="Michelmore R."/>
        </authorList>
    </citation>
    <scope>NUCLEOTIDE SEQUENCE [LARGE SCALE GENOMIC DNA]</scope>
</reference>
<evidence type="ECO:0000313" key="2">
    <source>
        <dbReference type="Proteomes" id="UP001164250"/>
    </source>
</evidence>
<comment type="caution">
    <text evidence="1">The sequence shown here is derived from an EMBL/GenBank/DDBJ whole genome shotgun (WGS) entry which is preliminary data.</text>
</comment>
<name>A0ACC1BZ07_9ROSI</name>
<keyword evidence="2" id="KW-1185">Reference proteome</keyword>
<gene>
    <name evidence="1" type="ORF">Patl1_19618</name>
</gene>